<reference evidence="1 2" key="1">
    <citation type="journal article" date="2021" name="MBio">
        <title>Poor Competitiveness of Bradyrhizobium in Pigeon Pea Root Colonization in Indian Soils.</title>
        <authorList>
            <person name="Chalasani D."/>
            <person name="Basu A."/>
            <person name="Pullabhotla S.V.S.R.N."/>
            <person name="Jorrin B."/>
            <person name="Neal A.L."/>
            <person name="Poole P.S."/>
            <person name="Podile A.R."/>
            <person name="Tkacz A."/>
        </authorList>
    </citation>
    <scope>NUCLEOTIDE SEQUENCE [LARGE SCALE GENOMIC DNA]</scope>
    <source>
        <strain evidence="1 2">HU44</strain>
    </source>
</reference>
<protein>
    <recommendedName>
        <fullName evidence="3">Polysaccharide pyruvyl transferase domain-containing protein</fullName>
    </recommendedName>
</protein>
<evidence type="ECO:0000313" key="2">
    <source>
        <dbReference type="Proteomes" id="UP000757604"/>
    </source>
</evidence>
<gene>
    <name evidence="1" type="ORF">JNB71_14270</name>
</gene>
<evidence type="ECO:0000313" key="1">
    <source>
        <dbReference type="EMBL" id="MBW9064490.1"/>
    </source>
</evidence>
<name>A0ABS7HCI8_9HYPH</name>
<accession>A0ABS7HCI8</accession>
<dbReference type="EMBL" id="JAEUAO010000003">
    <property type="protein sequence ID" value="MBW9064490.1"/>
    <property type="molecule type" value="Genomic_DNA"/>
</dbReference>
<evidence type="ECO:0008006" key="3">
    <source>
        <dbReference type="Google" id="ProtNLM"/>
    </source>
</evidence>
<sequence length="258" mass="28662">MTASNIFRRDATNVGDWHCAPVRYFSLPAGEADILDSEKLTLAPHVVVGGGGLIAKTFHPHMERLAARRAEARTLVAWGIGESENVDRSGGFVQPYDGDFPAYLDAFDLVGVRDFGTRHRWVPCVSCMSDIFDAEYPVNTEICVYEHKRIPLPIGDFPRLTNAGDDLGAVVRFLGSAEIVITNSYHGAYWATLLGRRVVVIPAMSKVYRFAHPPVICRLESWKKFVDLAQSYPAALDECRNANRQFFKDVAALQSARS</sequence>
<proteinExistence type="predicted"/>
<comment type="caution">
    <text evidence="1">The sequence shown here is derived from an EMBL/GenBank/DDBJ whole genome shotgun (WGS) entry which is preliminary data.</text>
</comment>
<dbReference type="Proteomes" id="UP000757604">
    <property type="component" value="Unassembled WGS sequence"/>
</dbReference>
<keyword evidence="2" id="KW-1185">Reference proteome</keyword>
<organism evidence="1 2">
    <name type="scientific">Rhizobium herbae</name>
    <dbReference type="NCBI Taxonomy" id="508661"/>
    <lineage>
        <taxon>Bacteria</taxon>
        <taxon>Pseudomonadati</taxon>
        <taxon>Pseudomonadota</taxon>
        <taxon>Alphaproteobacteria</taxon>
        <taxon>Hyphomicrobiales</taxon>
        <taxon>Rhizobiaceae</taxon>
        <taxon>Rhizobium/Agrobacterium group</taxon>
        <taxon>Rhizobium</taxon>
    </lineage>
</organism>
<dbReference type="RefSeq" id="WP_220372473.1">
    <property type="nucleotide sequence ID" value="NZ_JAEUAO010000003.1"/>
</dbReference>